<dbReference type="Proteomes" id="UP000410492">
    <property type="component" value="Unassembled WGS sequence"/>
</dbReference>
<evidence type="ECO:0000256" key="1">
    <source>
        <dbReference type="ARBA" id="ARBA00004651"/>
    </source>
</evidence>
<keyword evidence="3 8" id="KW-0812">Transmembrane</keyword>
<evidence type="ECO:0000256" key="4">
    <source>
        <dbReference type="ARBA" id="ARBA00022989"/>
    </source>
</evidence>
<protein>
    <submittedName>
        <fullName evidence="9">Uncharacterized protein</fullName>
    </submittedName>
</protein>
<evidence type="ECO:0000256" key="8">
    <source>
        <dbReference type="SAM" id="Phobius"/>
    </source>
</evidence>
<feature type="transmembrane region" description="Helical" evidence="8">
    <location>
        <begin position="458"/>
        <end position="479"/>
    </location>
</feature>
<feature type="transmembrane region" description="Helical" evidence="8">
    <location>
        <begin position="205"/>
        <end position="224"/>
    </location>
</feature>
<keyword evidence="5 8" id="KW-0472">Membrane</keyword>
<evidence type="ECO:0000256" key="3">
    <source>
        <dbReference type="ARBA" id="ARBA00022692"/>
    </source>
</evidence>
<evidence type="ECO:0000256" key="7">
    <source>
        <dbReference type="ARBA" id="ARBA00023180"/>
    </source>
</evidence>
<evidence type="ECO:0000256" key="6">
    <source>
        <dbReference type="ARBA" id="ARBA00023170"/>
    </source>
</evidence>
<reference evidence="9 10" key="1">
    <citation type="submission" date="2019-01" db="EMBL/GenBank/DDBJ databases">
        <authorList>
            <person name="Sayadi A."/>
        </authorList>
    </citation>
    <scope>NUCLEOTIDE SEQUENCE [LARGE SCALE GENOMIC DNA]</scope>
</reference>
<evidence type="ECO:0000313" key="9">
    <source>
        <dbReference type="EMBL" id="VEN46788.1"/>
    </source>
</evidence>
<dbReference type="PANTHER" id="PTHR42643:SF24">
    <property type="entry name" value="IONOTROPIC RECEPTOR 60A"/>
    <property type="match status" value="1"/>
</dbReference>
<name>A0A653CFY4_CALMS</name>
<keyword evidence="4 8" id="KW-1133">Transmembrane helix</keyword>
<keyword evidence="2" id="KW-1003">Cell membrane</keyword>
<keyword evidence="6" id="KW-0675">Receptor</keyword>
<gene>
    <name evidence="9" type="ORF">CALMAC_LOCUS8774</name>
</gene>
<keyword evidence="10" id="KW-1185">Reference proteome</keyword>
<accession>A0A653CFY4</accession>
<keyword evidence="7" id="KW-0325">Glycoprotein</keyword>
<dbReference type="AlphaFoldDB" id="A0A653CFY4"/>
<dbReference type="SUPFAM" id="SSF53850">
    <property type="entry name" value="Periplasmic binding protein-like II"/>
    <property type="match status" value="1"/>
</dbReference>
<feature type="transmembrane region" description="Helical" evidence="8">
    <location>
        <begin position="236"/>
        <end position="257"/>
    </location>
</feature>
<dbReference type="Gene3D" id="3.40.190.10">
    <property type="entry name" value="Periplasmic binding protein-like II"/>
    <property type="match status" value="1"/>
</dbReference>
<dbReference type="EMBL" id="CAACVG010007738">
    <property type="protein sequence ID" value="VEN46788.1"/>
    <property type="molecule type" value="Genomic_DNA"/>
</dbReference>
<proteinExistence type="predicted"/>
<evidence type="ECO:0000256" key="5">
    <source>
        <dbReference type="ARBA" id="ARBA00023136"/>
    </source>
</evidence>
<organism evidence="9 10">
    <name type="scientific">Callosobruchus maculatus</name>
    <name type="common">Southern cowpea weevil</name>
    <name type="synonym">Pulse bruchid</name>
    <dbReference type="NCBI Taxonomy" id="64391"/>
    <lineage>
        <taxon>Eukaryota</taxon>
        <taxon>Metazoa</taxon>
        <taxon>Ecdysozoa</taxon>
        <taxon>Arthropoda</taxon>
        <taxon>Hexapoda</taxon>
        <taxon>Insecta</taxon>
        <taxon>Pterygota</taxon>
        <taxon>Neoptera</taxon>
        <taxon>Endopterygota</taxon>
        <taxon>Coleoptera</taxon>
        <taxon>Polyphaga</taxon>
        <taxon>Cucujiformia</taxon>
        <taxon>Chrysomeloidea</taxon>
        <taxon>Chrysomelidae</taxon>
        <taxon>Bruchinae</taxon>
        <taxon>Bruchini</taxon>
        <taxon>Callosobruchus</taxon>
    </lineage>
</organism>
<sequence>LQRACFSNRDVIILISTRNKLLSCSNILPIRCDVSMVLLIRQQGSVYHCSCFNSKRQIESYRLSGDKLLHLERMKHDFNDLDGYSFDVGFTGVEPYFYQRGDSKDVAGTEFNLVKVLSKKLNFSYNLKKFSHAGSWSSKVQIISAIRNGNIDFGVGGATITYDRYRYVSTPSITHYDFYLAIFAKKHYFIRDRISLVHQILLKNYFFLFVLLSNTALVILYKVATKIHKGKQDIRSFIWLIVASSLEQGVSSIQYAPFPLVMKLILAKWWLVTNILVNVFFKVLLSSYLIMPLYENWNGVEDLLDHGFTFATSQDDYNYMQRSCTRPTRFCTEFAKRATPVSDICETFRGFRDNKVAMVIERTSFMYLVKTNRCGLSLNFLMLVTYFPLDVGAGYQSPMYRKNAPYIEKFSSVIQRMVESGVTQYWMKSVQQGKDIFDVDLVWFISHPRSLANFRSTLYLLIVGHICSAFVFICEIASARFSFKWPTVWNACNEKINF</sequence>
<comment type="subcellular location">
    <subcellularLocation>
        <location evidence="1">Cell membrane</location>
        <topology evidence="1">Multi-pass membrane protein</topology>
    </subcellularLocation>
</comment>
<dbReference type="PANTHER" id="PTHR42643">
    <property type="entry name" value="IONOTROPIC RECEPTOR 20A-RELATED"/>
    <property type="match status" value="1"/>
</dbReference>
<dbReference type="InterPro" id="IPR052192">
    <property type="entry name" value="Insect_Ionotropic_Sensory_Rcpt"/>
</dbReference>
<feature type="transmembrane region" description="Helical" evidence="8">
    <location>
        <begin position="269"/>
        <end position="290"/>
    </location>
</feature>
<evidence type="ECO:0000313" key="10">
    <source>
        <dbReference type="Proteomes" id="UP000410492"/>
    </source>
</evidence>
<dbReference type="OrthoDB" id="6732588at2759"/>
<evidence type="ECO:0000256" key="2">
    <source>
        <dbReference type="ARBA" id="ARBA00022475"/>
    </source>
</evidence>
<feature type="non-terminal residue" evidence="9">
    <location>
        <position position="1"/>
    </location>
</feature>
<dbReference type="GO" id="GO:0005886">
    <property type="term" value="C:plasma membrane"/>
    <property type="evidence" value="ECO:0007669"/>
    <property type="project" value="UniProtKB-SubCell"/>
</dbReference>